<dbReference type="OrthoDB" id="9800332at2"/>
<evidence type="ECO:0000313" key="13">
    <source>
        <dbReference type="Proteomes" id="UP000238322"/>
    </source>
</evidence>
<dbReference type="PROSITE" id="PS01128">
    <property type="entry name" value="SHIKIMATE_KINASE"/>
    <property type="match status" value="1"/>
</dbReference>
<dbReference type="InterPro" id="IPR023000">
    <property type="entry name" value="Shikimate_kinase_CS"/>
</dbReference>
<dbReference type="GO" id="GO:0005524">
    <property type="term" value="F:ATP binding"/>
    <property type="evidence" value="ECO:0007669"/>
    <property type="project" value="UniProtKB-UniRule"/>
</dbReference>
<feature type="binding site" evidence="11">
    <location>
        <position position="12"/>
    </location>
    <ligand>
        <name>Mg(2+)</name>
        <dbReference type="ChEBI" id="CHEBI:18420"/>
    </ligand>
</feature>
<feature type="binding site" evidence="11">
    <location>
        <position position="76"/>
    </location>
    <ligand>
        <name>substrate</name>
    </ligand>
</feature>
<dbReference type="GO" id="GO:0008652">
    <property type="term" value="P:amino acid biosynthetic process"/>
    <property type="evidence" value="ECO:0007669"/>
    <property type="project" value="UniProtKB-KW"/>
</dbReference>
<dbReference type="PRINTS" id="PR01100">
    <property type="entry name" value="SHIKIMTKNASE"/>
</dbReference>
<comment type="cofactor">
    <cofactor evidence="11">
        <name>Mg(2+)</name>
        <dbReference type="ChEBI" id="CHEBI:18420"/>
    </cofactor>
    <text evidence="11">Binds 1 Mg(2+) ion per subunit.</text>
</comment>
<evidence type="ECO:0000256" key="8">
    <source>
        <dbReference type="ARBA" id="ARBA00022840"/>
    </source>
</evidence>
<keyword evidence="11" id="KW-0460">Magnesium</keyword>
<dbReference type="UniPathway" id="UPA00053">
    <property type="reaction ID" value="UER00088"/>
</dbReference>
<dbReference type="Gene3D" id="3.40.50.300">
    <property type="entry name" value="P-loop containing nucleotide triphosphate hydrolases"/>
    <property type="match status" value="1"/>
</dbReference>
<sequence length="176" mass="19230">MALIGYRGTGKSHVARLLAARLGWHAIDADDWVESHAGKSIAEIFQASGEPGFRDLETEAVRTLTANKRQILAMGGGVILREANRELLRQNCHTVWLTASPAAIAQRLAHDETTQARRPSLTGKSVIEEIEEVLNARLALYKQCADVTIETEGKLPEAVADAILAELPWQSAQKEP</sequence>
<comment type="subunit">
    <text evidence="11">Monomer.</text>
</comment>
<dbReference type="CDD" id="cd00464">
    <property type="entry name" value="SK"/>
    <property type="match status" value="1"/>
</dbReference>
<keyword evidence="8 11" id="KW-0067">ATP-binding</keyword>
<dbReference type="GO" id="GO:0004765">
    <property type="term" value="F:shikimate kinase activity"/>
    <property type="evidence" value="ECO:0007669"/>
    <property type="project" value="UniProtKB-UniRule"/>
</dbReference>
<comment type="function">
    <text evidence="11">Catalyzes the specific phosphorylation of the 3-hydroxyl group of shikimic acid using ATP as a cosubstrate.</text>
</comment>
<feature type="binding site" evidence="11">
    <location>
        <position position="54"/>
    </location>
    <ligand>
        <name>substrate</name>
    </ligand>
</feature>
<dbReference type="PANTHER" id="PTHR21087:SF16">
    <property type="entry name" value="SHIKIMATE KINASE 1, CHLOROPLASTIC"/>
    <property type="match status" value="1"/>
</dbReference>
<keyword evidence="9 11" id="KW-0057">Aromatic amino acid biosynthesis</keyword>
<evidence type="ECO:0000256" key="9">
    <source>
        <dbReference type="ARBA" id="ARBA00023141"/>
    </source>
</evidence>
<comment type="caution">
    <text evidence="11">Lacks conserved residue(s) required for the propagation of feature annotation.</text>
</comment>
<dbReference type="InterPro" id="IPR031322">
    <property type="entry name" value="Shikimate/glucono_kinase"/>
</dbReference>
<dbReference type="HAMAP" id="MF_00109">
    <property type="entry name" value="Shikimate_kinase"/>
    <property type="match status" value="1"/>
</dbReference>
<name>A0A2S8FSD7_9BACT</name>
<dbReference type="GO" id="GO:0009423">
    <property type="term" value="P:chorismate biosynthetic process"/>
    <property type="evidence" value="ECO:0007669"/>
    <property type="project" value="UniProtKB-UniRule"/>
</dbReference>
<dbReference type="Pfam" id="PF01202">
    <property type="entry name" value="SKI"/>
    <property type="match status" value="1"/>
</dbReference>
<evidence type="ECO:0000256" key="7">
    <source>
        <dbReference type="ARBA" id="ARBA00022777"/>
    </source>
</evidence>
<dbReference type="GO" id="GO:0005829">
    <property type="term" value="C:cytosol"/>
    <property type="evidence" value="ECO:0007669"/>
    <property type="project" value="TreeGrafter"/>
</dbReference>
<dbReference type="GO" id="GO:0009073">
    <property type="term" value="P:aromatic amino acid family biosynthetic process"/>
    <property type="evidence" value="ECO:0007669"/>
    <property type="project" value="UniProtKB-KW"/>
</dbReference>
<evidence type="ECO:0000256" key="1">
    <source>
        <dbReference type="ARBA" id="ARBA00004842"/>
    </source>
</evidence>
<evidence type="ECO:0000256" key="5">
    <source>
        <dbReference type="ARBA" id="ARBA00022679"/>
    </source>
</evidence>
<keyword evidence="7 11" id="KW-0418">Kinase</keyword>
<dbReference type="Proteomes" id="UP000238322">
    <property type="component" value="Unassembled WGS sequence"/>
</dbReference>
<proteinExistence type="inferred from homology"/>
<accession>A0A2S8FSD7</accession>
<dbReference type="GO" id="GO:0000287">
    <property type="term" value="F:magnesium ion binding"/>
    <property type="evidence" value="ECO:0007669"/>
    <property type="project" value="UniProtKB-UniRule"/>
</dbReference>
<evidence type="ECO:0000256" key="10">
    <source>
        <dbReference type="ARBA" id="ARBA00048567"/>
    </source>
</evidence>
<dbReference type="SUPFAM" id="SSF52540">
    <property type="entry name" value="P-loop containing nucleoside triphosphate hydrolases"/>
    <property type="match status" value="1"/>
</dbReference>
<keyword evidence="4 11" id="KW-0028">Amino-acid biosynthesis</keyword>
<comment type="caution">
    <text evidence="12">The sequence shown here is derived from an EMBL/GenBank/DDBJ whole genome shotgun (WGS) entry which is preliminary data.</text>
</comment>
<gene>
    <name evidence="11" type="primary">aroK</name>
    <name evidence="12" type="ORF">C5Y83_14355</name>
</gene>
<evidence type="ECO:0000256" key="6">
    <source>
        <dbReference type="ARBA" id="ARBA00022741"/>
    </source>
</evidence>
<reference evidence="12 13" key="1">
    <citation type="submission" date="2018-02" db="EMBL/GenBank/DDBJ databases">
        <title>Comparative genomes isolates from brazilian mangrove.</title>
        <authorList>
            <person name="Araujo J.E."/>
            <person name="Taketani R.G."/>
            <person name="Silva M.C.P."/>
            <person name="Loureco M.V."/>
            <person name="Andreote F.D."/>
        </authorList>
    </citation>
    <scope>NUCLEOTIDE SEQUENCE [LARGE SCALE GENOMIC DNA]</scope>
    <source>
        <strain evidence="12 13">Hex-1 MGV</strain>
    </source>
</reference>
<comment type="catalytic activity">
    <reaction evidence="10 11">
        <text>shikimate + ATP = 3-phosphoshikimate + ADP + H(+)</text>
        <dbReference type="Rhea" id="RHEA:13121"/>
        <dbReference type="ChEBI" id="CHEBI:15378"/>
        <dbReference type="ChEBI" id="CHEBI:30616"/>
        <dbReference type="ChEBI" id="CHEBI:36208"/>
        <dbReference type="ChEBI" id="CHEBI:145989"/>
        <dbReference type="ChEBI" id="CHEBI:456216"/>
        <dbReference type="EC" id="2.7.1.71"/>
    </reaction>
</comment>
<evidence type="ECO:0000256" key="4">
    <source>
        <dbReference type="ARBA" id="ARBA00022605"/>
    </source>
</evidence>
<organism evidence="12 13">
    <name type="scientific">Blastopirellula marina</name>
    <dbReference type="NCBI Taxonomy" id="124"/>
    <lineage>
        <taxon>Bacteria</taxon>
        <taxon>Pseudomonadati</taxon>
        <taxon>Planctomycetota</taxon>
        <taxon>Planctomycetia</taxon>
        <taxon>Pirellulales</taxon>
        <taxon>Pirellulaceae</taxon>
        <taxon>Blastopirellula</taxon>
    </lineage>
</organism>
<feature type="binding site" evidence="11">
    <location>
        <position position="137"/>
    </location>
    <ligand>
        <name>substrate</name>
    </ligand>
</feature>
<keyword evidence="11" id="KW-0963">Cytoplasm</keyword>
<feature type="binding site" evidence="11">
    <location>
        <begin position="8"/>
        <end position="13"/>
    </location>
    <ligand>
        <name>ATP</name>
        <dbReference type="ChEBI" id="CHEBI:30616"/>
    </ligand>
</feature>
<dbReference type="EMBL" id="PUHY01000010">
    <property type="protein sequence ID" value="PQO35067.1"/>
    <property type="molecule type" value="Genomic_DNA"/>
</dbReference>
<evidence type="ECO:0000256" key="3">
    <source>
        <dbReference type="ARBA" id="ARBA00012154"/>
    </source>
</evidence>
<comment type="similarity">
    <text evidence="2 11">Belongs to the shikimate kinase family.</text>
</comment>
<feature type="binding site" evidence="11">
    <location>
        <position position="118"/>
    </location>
    <ligand>
        <name>ATP</name>
        <dbReference type="ChEBI" id="CHEBI:30616"/>
    </ligand>
</feature>
<dbReference type="InterPro" id="IPR000623">
    <property type="entry name" value="Shikimate_kinase/TSH1"/>
</dbReference>
<evidence type="ECO:0000256" key="2">
    <source>
        <dbReference type="ARBA" id="ARBA00006997"/>
    </source>
</evidence>
<comment type="subcellular location">
    <subcellularLocation>
        <location evidence="11">Cytoplasm</location>
    </subcellularLocation>
</comment>
<dbReference type="EC" id="2.7.1.71" evidence="3 11"/>
<dbReference type="AlphaFoldDB" id="A0A2S8FSD7"/>
<comment type="pathway">
    <text evidence="1 11">Metabolic intermediate biosynthesis; chorismate biosynthesis; chorismate from D-erythrose 4-phosphate and phosphoenolpyruvate: step 5/7.</text>
</comment>
<keyword evidence="5 11" id="KW-0808">Transferase</keyword>
<feature type="binding site" evidence="11">
    <location>
        <position position="30"/>
    </location>
    <ligand>
        <name>substrate</name>
    </ligand>
</feature>
<keyword evidence="6 11" id="KW-0547">Nucleotide-binding</keyword>
<keyword evidence="11" id="KW-0479">Metal-binding</keyword>
<evidence type="ECO:0000256" key="11">
    <source>
        <dbReference type="HAMAP-Rule" id="MF_00109"/>
    </source>
</evidence>
<dbReference type="PANTHER" id="PTHR21087">
    <property type="entry name" value="SHIKIMATE KINASE"/>
    <property type="match status" value="1"/>
</dbReference>
<evidence type="ECO:0000313" key="12">
    <source>
        <dbReference type="EMBL" id="PQO35067.1"/>
    </source>
</evidence>
<dbReference type="InterPro" id="IPR027417">
    <property type="entry name" value="P-loop_NTPase"/>
</dbReference>
<protein>
    <recommendedName>
        <fullName evidence="3 11">Shikimate kinase</fullName>
        <shortName evidence="11">SK</shortName>
        <ecNumber evidence="3 11">2.7.1.71</ecNumber>
    </recommendedName>
</protein>